<keyword evidence="4" id="KW-0067">ATP-binding</keyword>
<dbReference type="GO" id="GO:0009229">
    <property type="term" value="P:thiamine diphosphate biosynthetic process"/>
    <property type="evidence" value="ECO:0007669"/>
    <property type="project" value="InterPro"/>
</dbReference>
<evidence type="ECO:0000256" key="5">
    <source>
        <dbReference type="NCBIfam" id="TIGR01378"/>
    </source>
</evidence>
<reference evidence="7 8" key="1">
    <citation type="journal article" date="2015" name="J. Biotechnol.">
        <title>Complete genome sequence of a malodorant-producing acetogen, Clostridium scatologenes ATCC 25775(T).</title>
        <authorList>
            <person name="Zhu Z."/>
            <person name="Guo T."/>
            <person name="Zheng H."/>
            <person name="Song T."/>
            <person name="Ouyang P."/>
            <person name="Xie J."/>
        </authorList>
    </citation>
    <scope>NUCLEOTIDE SEQUENCE [LARGE SCALE GENOMIC DNA]</scope>
    <source>
        <strain evidence="7 8">ATCC 25775</strain>
    </source>
</reference>
<dbReference type="GO" id="GO:0030975">
    <property type="term" value="F:thiamine binding"/>
    <property type="evidence" value="ECO:0007669"/>
    <property type="project" value="InterPro"/>
</dbReference>
<evidence type="ECO:0000259" key="6">
    <source>
        <dbReference type="SMART" id="SM00983"/>
    </source>
</evidence>
<evidence type="ECO:0000256" key="2">
    <source>
        <dbReference type="ARBA" id="ARBA00022741"/>
    </source>
</evidence>
<keyword evidence="1" id="KW-0808">Transferase</keyword>
<evidence type="ECO:0000256" key="4">
    <source>
        <dbReference type="ARBA" id="ARBA00022840"/>
    </source>
</evidence>
<dbReference type="Proteomes" id="UP000033115">
    <property type="component" value="Chromosome"/>
</dbReference>
<dbReference type="GO" id="GO:0004788">
    <property type="term" value="F:thiamine diphosphokinase activity"/>
    <property type="evidence" value="ECO:0007669"/>
    <property type="project" value="UniProtKB-UniRule"/>
</dbReference>
<dbReference type="InterPro" id="IPR006282">
    <property type="entry name" value="Thi_PPkinase"/>
</dbReference>
<evidence type="ECO:0000256" key="1">
    <source>
        <dbReference type="ARBA" id="ARBA00022679"/>
    </source>
</evidence>
<dbReference type="Pfam" id="PF04265">
    <property type="entry name" value="TPK_B1_binding"/>
    <property type="match status" value="1"/>
</dbReference>
<dbReference type="InterPro" id="IPR007373">
    <property type="entry name" value="Thiamin_PyroPKinase_B1-bd"/>
</dbReference>
<dbReference type="InterPro" id="IPR036759">
    <property type="entry name" value="TPK_catalytic_sf"/>
</dbReference>
<name>A0A0E3M6S9_CLOSL</name>
<dbReference type="PANTHER" id="PTHR41299">
    <property type="entry name" value="THIAMINE PYROPHOSPHOKINASE"/>
    <property type="match status" value="1"/>
</dbReference>
<feature type="domain" description="Thiamin pyrophosphokinase thiamin-binding" evidence="6">
    <location>
        <begin position="147"/>
        <end position="206"/>
    </location>
</feature>
<organism evidence="7 8">
    <name type="scientific">Clostridium scatologenes</name>
    <dbReference type="NCBI Taxonomy" id="1548"/>
    <lineage>
        <taxon>Bacteria</taxon>
        <taxon>Bacillati</taxon>
        <taxon>Bacillota</taxon>
        <taxon>Clostridia</taxon>
        <taxon>Eubacteriales</taxon>
        <taxon>Clostridiaceae</taxon>
        <taxon>Clostridium</taxon>
    </lineage>
</organism>
<keyword evidence="3 7" id="KW-0418">Kinase</keyword>
<dbReference type="InterPro" id="IPR036371">
    <property type="entry name" value="TPK_B1-bd_sf"/>
</dbReference>
<dbReference type="STRING" id="1548.CSCA_2832"/>
<dbReference type="SUPFAM" id="SSF63999">
    <property type="entry name" value="Thiamin pyrophosphokinase, catalytic domain"/>
    <property type="match status" value="1"/>
</dbReference>
<dbReference type="SMART" id="SM00983">
    <property type="entry name" value="TPK_B1_binding"/>
    <property type="match status" value="1"/>
</dbReference>
<dbReference type="HOGENOM" id="CLU_044237_1_1_9"/>
<dbReference type="RefSeq" id="WP_029161459.1">
    <property type="nucleotide sequence ID" value="NZ_CP009933.1"/>
</dbReference>
<gene>
    <name evidence="7" type="ORF">CSCA_2832</name>
</gene>
<dbReference type="AlphaFoldDB" id="A0A0E3M6S9"/>
<dbReference type="InterPro" id="IPR007371">
    <property type="entry name" value="TPK_catalytic"/>
</dbReference>
<dbReference type="GO" id="GO:0016301">
    <property type="term" value="F:kinase activity"/>
    <property type="evidence" value="ECO:0007669"/>
    <property type="project" value="UniProtKB-KW"/>
</dbReference>
<dbReference type="EMBL" id="CP009933">
    <property type="protein sequence ID" value="AKA69957.1"/>
    <property type="molecule type" value="Genomic_DNA"/>
</dbReference>
<sequence length="212" mass="23876">MKIVIVSGGEAPSYELIENELKDSSFLICADSGGNCLYKYNILPNYLMGDFDSIDRKALEFFQRSSKCCIETYPTDKNFTDTELVLNKALELGGTEIILLGCTGTRIDHLMGNMGMLLKCLKLNINAFIKDDHNCIQIVDKPIKIKGKKGEIFSLHCYGESVENLSIKGAKYKLQEYFLKIGDPRTISNEFLDEEVEISFTSGNLMVFYSKD</sequence>
<evidence type="ECO:0000313" key="8">
    <source>
        <dbReference type="Proteomes" id="UP000033115"/>
    </source>
</evidence>
<proteinExistence type="predicted"/>
<dbReference type="GO" id="GO:0006772">
    <property type="term" value="P:thiamine metabolic process"/>
    <property type="evidence" value="ECO:0007669"/>
    <property type="project" value="UniProtKB-UniRule"/>
</dbReference>
<dbReference type="CDD" id="cd07995">
    <property type="entry name" value="TPK"/>
    <property type="match status" value="1"/>
</dbReference>
<dbReference type="Pfam" id="PF04263">
    <property type="entry name" value="TPK_catalytic"/>
    <property type="match status" value="1"/>
</dbReference>
<protein>
    <recommendedName>
        <fullName evidence="5">Thiamine diphosphokinase</fullName>
        <ecNumber evidence="5">2.7.6.2</ecNumber>
    </recommendedName>
</protein>
<keyword evidence="2" id="KW-0547">Nucleotide-binding</keyword>
<evidence type="ECO:0000256" key="3">
    <source>
        <dbReference type="ARBA" id="ARBA00022777"/>
    </source>
</evidence>
<dbReference type="EC" id="2.7.6.2" evidence="5"/>
<dbReference type="PANTHER" id="PTHR41299:SF1">
    <property type="entry name" value="THIAMINE PYROPHOSPHOKINASE"/>
    <property type="match status" value="1"/>
</dbReference>
<accession>A0A0E3M6S9</accession>
<dbReference type="KEGG" id="csq:CSCA_2832"/>
<dbReference type="InterPro" id="IPR053149">
    <property type="entry name" value="TPK"/>
</dbReference>
<dbReference type="GO" id="GO:0005524">
    <property type="term" value="F:ATP binding"/>
    <property type="evidence" value="ECO:0007669"/>
    <property type="project" value="UniProtKB-KW"/>
</dbReference>
<dbReference type="NCBIfam" id="TIGR01378">
    <property type="entry name" value="thi_PPkinase"/>
    <property type="match status" value="1"/>
</dbReference>
<keyword evidence="8" id="KW-1185">Reference proteome</keyword>
<evidence type="ECO:0000313" key="7">
    <source>
        <dbReference type="EMBL" id="AKA69957.1"/>
    </source>
</evidence>
<dbReference type="Gene3D" id="3.40.50.10240">
    <property type="entry name" value="Thiamin pyrophosphokinase, catalytic domain"/>
    <property type="match status" value="1"/>
</dbReference>
<dbReference type="SUPFAM" id="SSF63862">
    <property type="entry name" value="Thiamin pyrophosphokinase, substrate-binding domain"/>
    <property type="match status" value="1"/>
</dbReference>